<keyword evidence="2" id="KW-1185">Reference proteome</keyword>
<evidence type="ECO:0000313" key="1">
    <source>
        <dbReference type="EMBL" id="SFL07588.1"/>
    </source>
</evidence>
<name>A0A1I4EPB4_9HYPH</name>
<dbReference type="AlphaFoldDB" id="A0A1I4EPB4"/>
<dbReference type="EMBL" id="FOSL01000029">
    <property type="protein sequence ID" value="SFL07588.1"/>
    <property type="molecule type" value="Genomic_DNA"/>
</dbReference>
<dbReference type="Pfam" id="PF11459">
    <property type="entry name" value="AbiEi_3"/>
    <property type="match status" value="1"/>
</dbReference>
<gene>
    <name evidence="1" type="ORF">SAMN04488498_12916</name>
</gene>
<dbReference type="Proteomes" id="UP000323300">
    <property type="component" value="Unassembled WGS sequence"/>
</dbReference>
<proteinExistence type="predicted"/>
<protein>
    <submittedName>
        <fullName evidence="1">Transcriptional regulator, AbiEi antitoxin, Type IV TA system</fullName>
    </submittedName>
</protein>
<organism evidence="1 2">
    <name type="scientific">Neomesorhizobium albiziae</name>
    <dbReference type="NCBI Taxonomy" id="335020"/>
    <lineage>
        <taxon>Bacteria</taxon>
        <taxon>Pseudomonadati</taxon>
        <taxon>Pseudomonadota</taxon>
        <taxon>Alphaproteobacteria</taxon>
        <taxon>Hyphomicrobiales</taxon>
        <taxon>Phyllobacteriaceae</taxon>
        <taxon>Neomesorhizobium</taxon>
    </lineage>
</organism>
<accession>A0A1I4EPB4</accession>
<evidence type="ECO:0000313" key="2">
    <source>
        <dbReference type="Proteomes" id="UP000323300"/>
    </source>
</evidence>
<sequence length="93" mass="10604">MDRLNNLSPATFQSLLEACTSIKVKRLFLYVAGHEWVKHVDRSGIDLGSGSRNLVSHGTDLLPSEGVCHRERFRPRPRECRQFHPLSEPHLLS</sequence>
<dbReference type="InterPro" id="IPR021561">
    <property type="entry name" value="AbiEi_3"/>
</dbReference>
<dbReference type="OrthoDB" id="1550938at2"/>
<reference evidence="1 2" key="1">
    <citation type="submission" date="2016-10" db="EMBL/GenBank/DDBJ databases">
        <authorList>
            <person name="Varghese N."/>
            <person name="Submissions S."/>
        </authorList>
    </citation>
    <scope>NUCLEOTIDE SEQUENCE [LARGE SCALE GENOMIC DNA]</scope>
    <source>
        <strain evidence="1 2">DSM 21822</strain>
    </source>
</reference>